<evidence type="ECO:0000256" key="2">
    <source>
        <dbReference type="ARBA" id="ARBA00005417"/>
    </source>
</evidence>
<feature type="transmembrane region" description="Helical" evidence="9">
    <location>
        <begin position="73"/>
        <end position="94"/>
    </location>
</feature>
<dbReference type="InterPro" id="IPR000515">
    <property type="entry name" value="MetI-like"/>
</dbReference>
<comment type="similarity">
    <text evidence="2">Belongs to the ABC transporter superfamily.</text>
</comment>
<keyword evidence="7 9" id="KW-1133">Transmembrane helix</keyword>
<dbReference type="InterPro" id="IPR050319">
    <property type="entry name" value="ABC_transp_ATP-bind"/>
</dbReference>
<feature type="domain" description="ABC transporter" evidence="11">
    <location>
        <begin position="280"/>
        <end position="511"/>
    </location>
</feature>
<keyword evidence="14" id="KW-1185">Reference proteome</keyword>
<accession>A0ABS4QDE4</accession>
<keyword evidence="8 9" id="KW-0472">Membrane</keyword>
<evidence type="ECO:0000256" key="8">
    <source>
        <dbReference type="ARBA" id="ARBA00023136"/>
    </source>
</evidence>
<comment type="subcellular location">
    <subcellularLocation>
        <location evidence="9">Cell membrane</location>
        <topology evidence="9">Multi-pass membrane protein</topology>
    </subcellularLocation>
    <subcellularLocation>
        <location evidence="1">Membrane</location>
        <topology evidence="1">Multi-pass membrane protein</topology>
    </subcellularLocation>
</comment>
<organism evidence="13 14">
    <name type="scientific">Nocardia goodfellowii</name>
    <dbReference type="NCBI Taxonomy" id="882446"/>
    <lineage>
        <taxon>Bacteria</taxon>
        <taxon>Bacillati</taxon>
        <taxon>Actinomycetota</taxon>
        <taxon>Actinomycetes</taxon>
        <taxon>Mycobacteriales</taxon>
        <taxon>Nocardiaceae</taxon>
        <taxon>Nocardia</taxon>
    </lineage>
</organism>
<evidence type="ECO:0000313" key="13">
    <source>
        <dbReference type="EMBL" id="MBP2189709.1"/>
    </source>
</evidence>
<dbReference type="SUPFAM" id="SSF52540">
    <property type="entry name" value="P-loop containing nucleoside triphosphate hydrolases"/>
    <property type="match status" value="2"/>
</dbReference>
<keyword evidence="3 9" id="KW-0813">Transport</keyword>
<feature type="domain" description="ABC transmembrane type-1" evidence="12">
    <location>
        <begin position="67"/>
        <end position="255"/>
    </location>
</feature>
<evidence type="ECO:0000259" key="11">
    <source>
        <dbReference type="PROSITE" id="PS50893"/>
    </source>
</evidence>
<dbReference type="InterPro" id="IPR035906">
    <property type="entry name" value="MetI-like_sf"/>
</dbReference>
<feature type="domain" description="ABC transporter" evidence="11">
    <location>
        <begin position="516"/>
        <end position="756"/>
    </location>
</feature>
<dbReference type="PROSITE" id="PS50928">
    <property type="entry name" value="ABC_TM1"/>
    <property type="match status" value="1"/>
</dbReference>
<evidence type="ECO:0000256" key="3">
    <source>
        <dbReference type="ARBA" id="ARBA00022448"/>
    </source>
</evidence>
<dbReference type="SUPFAM" id="SSF161098">
    <property type="entry name" value="MetI-like"/>
    <property type="match status" value="1"/>
</dbReference>
<comment type="similarity">
    <text evidence="9">Belongs to the binding-protein-dependent transport system permease family.</text>
</comment>
<dbReference type="SMART" id="SM00382">
    <property type="entry name" value="AAA"/>
    <property type="match status" value="2"/>
</dbReference>
<dbReference type="PANTHER" id="PTHR43776">
    <property type="entry name" value="TRANSPORT ATP-BINDING PROTEIN"/>
    <property type="match status" value="1"/>
</dbReference>
<gene>
    <name evidence="13" type="ORF">BJ987_002610</name>
</gene>
<protein>
    <submittedName>
        <fullName evidence="13">Peptide/nickel transport system ATP-binding protein/peptide/nickel transport system permease protein</fullName>
    </submittedName>
</protein>
<evidence type="ECO:0000256" key="5">
    <source>
        <dbReference type="ARBA" id="ARBA00022741"/>
    </source>
</evidence>
<evidence type="ECO:0000256" key="9">
    <source>
        <dbReference type="RuleBase" id="RU363032"/>
    </source>
</evidence>
<keyword evidence="5" id="KW-0547">Nucleotide-binding</keyword>
<dbReference type="InterPro" id="IPR003439">
    <property type="entry name" value="ABC_transporter-like_ATP-bd"/>
</dbReference>
<dbReference type="CDD" id="cd03257">
    <property type="entry name" value="ABC_NikE_OppD_transporters"/>
    <property type="match status" value="2"/>
</dbReference>
<dbReference type="Gene3D" id="3.40.50.300">
    <property type="entry name" value="P-loop containing nucleotide triphosphate hydrolases"/>
    <property type="match status" value="2"/>
</dbReference>
<reference evidence="13 14" key="1">
    <citation type="submission" date="2021-03" db="EMBL/GenBank/DDBJ databases">
        <title>Sequencing the genomes of 1000 actinobacteria strains.</title>
        <authorList>
            <person name="Klenk H.-P."/>
        </authorList>
    </citation>
    <scope>NUCLEOTIDE SEQUENCE [LARGE SCALE GENOMIC DNA]</scope>
    <source>
        <strain evidence="13 14">DSM 45516</strain>
    </source>
</reference>
<feature type="compositionally biased region" description="Gly residues" evidence="10">
    <location>
        <begin position="746"/>
        <end position="756"/>
    </location>
</feature>
<keyword evidence="6 13" id="KW-0067">ATP-binding</keyword>
<comment type="caution">
    <text evidence="9">Lacks conserved residue(s) required for the propagation of feature annotation.</text>
</comment>
<evidence type="ECO:0000256" key="1">
    <source>
        <dbReference type="ARBA" id="ARBA00004141"/>
    </source>
</evidence>
<dbReference type="GO" id="GO:0005524">
    <property type="term" value="F:ATP binding"/>
    <property type="evidence" value="ECO:0007669"/>
    <property type="project" value="UniProtKB-KW"/>
</dbReference>
<dbReference type="EMBL" id="JAGGMR010000001">
    <property type="protein sequence ID" value="MBP2189709.1"/>
    <property type="molecule type" value="Genomic_DNA"/>
</dbReference>
<dbReference type="InterPro" id="IPR027417">
    <property type="entry name" value="P-loop_NTPase"/>
</dbReference>
<dbReference type="PANTHER" id="PTHR43776:SF7">
    <property type="entry name" value="D,D-DIPEPTIDE TRANSPORT ATP-BINDING PROTEIN DDPF-RELATED"/>
    <property type="match status" value="1"/>
</dbReference>
<evidence type="ECO:0000256" key="7">
    <source>
        <dbReference type="ARBA" id="ARBA00022989"/>
    </source>
</evidence>
<evidence type="ECO:0000259" key="12">
    <source>
        <dbReference type="PROSITE" id="PS50928"/>
    </source>
</evidence>
<dbReference type="PROSITE" id="PS50893">
    <property type="entry name" value="ABC_TRANSPORTER_2"/>
    <property type="match status" value="2"/>
</dbReference>
<evidence type="ECO:0000313" key="14">
    <source>
        <dbReference type="Proteomes" id="UP001519325"/>
    </source>
</evidence>
<keyword evidence="4 9" id="KW-0812">Transmembrane</keyword>
<dbReference type="Pfam" id="PF00005">
    <property type="entry name" value="ABC_tran"/>
    <property type="match status" value="2"/>
</dbReference>
<evidence type="ECO:0000256" key="6">
    <source>
        <dbReference type="ARBA" id="ARBA00022840"/>
    </source>
</evidence>
<comment type="caution">
    <text evidence="13">The sequence shown here is derived from an EMBL/GenBank/DDBJ whole genome shotgun (WGS) entry which is preliminary data.</text>
</comment>
<feature type="region of interest" description="Disordered" evidence="10">
    <location>
        <begin position="735"/>
        <end position="756"/>
    </location>
</feature>
<name>A0ABS4QDE4_9NOCA</name>
<dbReference type="PROSITE" id="PS00211">
    <property type="entry name" value="ABC_TRANSPORTER_1"/>
    <property type="match status" value="2"/>
</dbReference>
<dbReference type="InterPro" id="IPR003593">
    <property type="entry name" value="AAA+_ATPase"/>
</dbReference>
<dbReference type="Proteomes" id="UP001519325">
    <property type="component" value="Unassembled WGS sequence"/>
</dbReference>
<dbReference type="RefSeq" id="WP_209888791.1">
    <property type="nucleotide sequence ID" value="NZ_JAGGMR010000001.1"/>
</dbReference>
<dbReference type="InterPro" id="IPR017871">
    <property type="entry name" value="ABC_transporter-like_CS"/>
</dbReference>
<evidence type="ECO:0000256" key="4">
    <source>
        <dbReference type="ARBA" id="ARBA00022692"/>
    </source>
</evidence>
<dbReference type="Gene3D" id="1.10.3720.10">
    <property type="entry name" value="MetI-like"/>
    <property type="match status" value="1"/>
</dbReference>
<dbReference type="Pfam" id="PF00528">
    <property type="entry name" value="BPD_transp_1"/>
    <property type="match status" value="1"/>
</dbReference>
<dbReference type="CDD" id="cd06261">
    <property type="entry name" value="TM_PBP2"/>
    <property type="match status" value="1"/>
</dbReference>
<evidence type="ECO:0000256" key="10">
    <source>
        <dbReference type="SAM" id="MobiDB-lite"/>
    </source>
</evidence>
<sequence>MKGRSGIRSGWLLVTLAVLLLIIIGPVLASYAPTAVTGPPFQPPSAQHPLGTDVVGRDVAARVLHGGLPLLSIAGPALIVAYVLGSMLGLVAGLRRDWDHWIMRPVDAITVVPWFLLLAVIATAMGAGPAAIIVTVALASVPWIIRIVRTCVLELASTGYVESARARGEPLWRLALVEVLPNLRAVLLADAGVRMSATVSLVAMSGFLGLGLRPPAPDWSLMITENRPGFAVQPWAVLAPALLIMVLVVSVNMVTDRASGTGQRSAAPRPMEVSAPGSGLAVDGLTVRDAIGTVVLEGISLRLPQGGGMAVVGPSGAGKTTLALAVLGALPPGLTATGSVSLGGSADRRAVGYVPQDPATGLNPALRIGTVLREIARRYGTFGDGDCVAAALRRVDLPDDRRFQRRFPHELSGGQQQRVLLAMALLGDPALLVLDEPTTGLDARTRDRLIETLRRIRRESATTLLVITHDSAAVRSLVDDVLTLAAGRVVSAPRGSSSATTVVRVPRAEIATPPILRVAGLTVAHGRGRKAHPVVAELSFTLRAGECLAVTGRSGAGKTTVARALSGLHVPLRGSIELDGVPLHPRVDRRSEQQRRAIQLVFQNPATSLNPGYRIGGQIARPLRLLRGMDGSAARARSGVLLDEVGLDAVLALRRPGRLSGGQQQRAAIARALAAEPRILICDEITSALDPVSRHRVLDLLDELRRTGLALIVISHQETVIDRLADRVLSLPDGRTTPIQGSTAGLPGGVRGSRPV</sequence>
<proteinExistence type="inferred from homology"/>